<dbReference type="EMBL" id="BOPF01000033">
    <property type="protein sequence ID" value="GIJ50159.1"/>
    <property type="molecule type" value="Genomic_DNA"/>
</dbReference>
<evidence type="ECO:0000259" key="2">
    <source>
        <dbReference type="Pfam" id="PF13203"/>
    </source>
</evidence>
<protein>
    <recommendedName>
        <fullName evidence="2">Putative metallopeptidase domain-containing protein</fullName>
    </recommendedName>
</protein>
<dbReference type="PANTHER" id="PTHR38730:SF1">
    <property type="entry name" value="SLL7028 PROTEIN"/>
    <property type="match status" value="1"/>
</dbReference>
<proteinExistence type="predicted"/>
<sequence length="609" mass="67655">MARHKPKRRDPRAEIFEAAWANVYNNSLFSAMVYDPTRTGLPRALVWRHEEAPVARARGWAVVHGNGLIEVNPLRHGTLEEWTWVLAHCLLHLGFGHLDGPVPDRFHATACCLVVARFQQALRLGEPPTALPAELPNAPEEALADRWRHTGVPEEWAALAIGGADADLAPWEAPPPRNSTMSPLTWSERLSVGLSAAATNAVHEAGQHRHLHADAPDPNSRWEVARRWFVSSYPLLAALATGFTIVAELDVVRALGISVAAVDTERAEIYINPFCNLSEEELRFVLAHEMLHAALRHQERVGGRDPYLWNIAADYVINGWLVEMAVGQIPDGLLYDPALKGLSTEAVYDRIAGDLRRMRRLGTLRGRGVGDMLDGRHDDLCRGRVGDPVDLDEFYRRALVLGLEHHRAQGRGDVPAGLAAEIRVLDQPPIPWDAELAKWFDAHVRAAERRRSYARPSRRQASTPGIPRPGWYLPEEQERRVTFGVVLDTSGSMGVRLMGKALGAIASFSRARDVPAARVIYCDTVAYDAGYVPVEEIAGRVRVRGRGGTVLQPAINLLERAEDFPKDGPILVITDGWCDPLRIRREHAYLMPAGARLPFRPRGPVFEVR</sequence>
<dbReference type="AlphaFoldDB" id="A0A8J3YR69"/>
<gene>
    <name evidence="3" type="ORF">Val02_70450</name>
</gene>
<dbReference type="InterPro" id="IPR036465">
    <property type="entry name" value="vWFA_dom_sf"/>
</dbReference>
<name>A0A8J3YR69_9ACTN</name>
<dbReference type="SUPFAM" id="SSF53300">
    <property type="entry name" value="vWA-like"/>
    <property type="match status" value="1"/>
</dbReference>
<dbReference type="InterPro" id="IPR025154">
    <property type="entry name" value="Put_metallopeptidase_dom"/>
</dbReference>
<dbReference type="Proteomes" id="UP000619260">
    <property type="component" value="Unassembled WGS sequence"/>
</dbReference>
<evidence type="ECO:0000256" key="1">
    <source>
        <dbReference type="SAM" id="MobiDB-lite"/>
    </source>
</evidence>
<organism evidence="3 4">
    <name type="scientific">Virgisporangium aliadipatigenens</name>
    <dbReference type="NCBI Taxonomy" id="741659"/>
    <lineage>
        <taxon>Bacteria</taxon>
        <taxon>Bacillati</taxon>
        <taxon>Actinomycetota</taxon>
        <taxon>Actinomycetes</taxon>
        <taxon>Micromonosporales</taxon>
        <taxon>Micromonosporaceae</taxon>
        <taxon>Virgisporangium</taxon>
    </lineage>
</organism>
<dbReference type="PANTHER" id="PTHR38730">
    <property type="entry name" value="SLL7028 PROTEIN"/>
    <property type="match status" value="1"/>
</dbReference>
<feature type="region of interest" description="Disordered" evidence="1">
    <location>
        <begin position="451"/>
        <end position="471"/>
    </location>
</feature>
<accession>A0A8J3YR69</accession>
<dbReference type="RefSeq" id="WP_203903599.1">
    <property type="nucleotide sequence ID" value="NZ_BOPF01000033.1"/>
</dbReference>
<comment type="caution">
    <text evidence="3">The sequence shown here is derived from an EMBL/GenBank/DDBJ whole genome shotgun (WGS) entry which is preliminary data.</text>
</comment>
<reference evidence="3" key="1">
    <citation type="submission" date="2021-01" db="EMBL/GenBank/DDBJ databases">
        <title>Whole genome shotgun sequence of Virgisporangium aliadipatigenens NBRC 105644.</title>
        <authorList>
            <person name="Komaki H."/>
            <person name="Tamura T."/>
        </authorList>
    </citation>
    <scope>NUCLEOTIDE SEQUENCE</scope>
    <source>
        <strain evidence="3">NBRC 105644</strain>
    </source>
</reference>
<evidence type="ECO:0000313" key="4">
    <source>
        <dbReference type="Proteomes" id="UP000619260"/>
    </source>
</evidence>
<keyword evidence="4" id="KW-1185">Reference proteome</keyword>
<evidence type="ECO:0000313" key="3">
    <source>
        <dbReference type="EMBL" id="GIJ50159.1"/>
    </source>
</evidence>
<feature type="domain" description="Putative metallopeptidase" evidence="2">
    <location>
        <begin position="221"/>
        <end position="468"/>
    </location>
</feature>
<dbReference type="Pfam" id="PF13203">
    <property type="entry name" value="DUF2201_N"/>
    <property type="match status" value="1"/>
</dbReference>